<evidence type="ECO:0000313" key="2">
    <source>
        <dbReference type="EMBL" id="KXH67181.1"/>
    </source>
</evidence>
<gene>
    <name evidence="2" type="ORF">CSAL01_09840</name>
</gene>
<sequence length="289" mass="31781">MSRLTDPFNASWHRDVEKETVLLAPYHASWLSRAATEDKDGGRDSVELSPMWKRQARRGVVSLGEVRGWEEAISRALGSRKPPSLFTGDEGVWHLKSEAEGRAADCGKKHHDMLRLLELRTLSETTGPADQVQACVVARWFTTASTCEGRREASHAGLRQVGQEPESGTCRCGTPALAFSGDGLFASAGLQFSWGDSCAWQRVARLGSSKSDGKVGRRRSLLLDATVSRRRQAKIGSSSYKSHKSHHQRYEDEDDDHLGRSSTRSRVGPFCMRCKVAGDIVGIPLEAST</sequence>
<name>A0A135V3L3_9PEZI</name>
<keyword evidence="3" id="KW-1185">Reference proteome</keyword>
<dbReference type="AlphaFoldDB" id="A0A135V3L3"/>
<reference evidence="2 3" key="1">
    <citation type="submission" date="2014-02" db="EMBL/GenBank/DDBJ databases">
        <title>The genome sequence of Colletotrichum salicis CBS 607.94.</title>
        <authorList>
            <person name="Baroncelli R."/>
            <person name="Thon M.R."/>
        </authorList>
    </citation>
    <scope>NUCLEOTIDE SEQUENCE [LARGE SCALE GENOMIC DNA]</scope>
    <source>
        <strain evidence="2 3">CBS 607.94</strain>
    </source>
</reference>
<feature type="region of interest" description="Disordered" evidence="1">
    <location>
        <begin position="232"/>
        <end position="264"/>
    </location>
</feature>
<dbReference type="EMBL" id="JFFI01000530">
    <property type="protein sequence ID" value="KXH67181.1"/>
    <property type="molecule type" value="Genomic_DNA"/>
</dbReference>
<comment type="caution">
    <text evidence="2">The sequence shown here is derived from an EMBL/GenBank/DDBJ whole genome shotgun (WGS) entry which is preliminary data.</text>
</comment>
<organism evidence="2 3">
    <name type="scientific">Colletotrichum salicis</name>
    <dbReference type="NCBI Taxonomy" id="1209931"/>
    <lineage>
        <taxon>Eukaryota</taxon>
        <taxon>Fungi</taxon>
        <taxon>Dikarya</taxon>
        <taxon>Ascomycota</taxon>
        <taxon>Pezizomycotina</taxon>
        <taxon>Sordariomycetes</taxon>
        <taxon>Hypocreomycetidae</taxon>
        <taxon>Glomerellales</taxon>
        <taxon>Glomerellaceae</taxon>
        <taxon>Colletotrichum</taxon>
        <taxon>Colletotrichum acutatum species complex</taxon>
    </lineage>
</organism>
<proteinExistence type="predicted"/>
<evidence type="ECO:0000256" key="1">
    <source>
        <dbReference type="SAM" id="MobiDB-lite"/>
    </source>
</evidence>
<protein>
    <submittedName>
        <fullName evidence="2">Uncharacterized protein</fullName>
    </submittedName>
</protein>
<evidence type="ECO:0000313" key="3">
    <source>
        <dbReference type="Proteomes" id="UP000070121"/>
    </source>
</evidence>
<accession>A0A135V3L3</accession>
<dbReference type="Proteomes" id="UP000070121">
    <property type="component" value="Unassembled WGS sequence"/>
</dbReference>